<dbReference type="InterPro" id="IPR013087">
    <property type="entry name" value="Znf_C2H2_type"/>
</dbReference>
<organism evidence="13 14">
    <name type="scientific">Dekkera bruxellensis</name>
    <name type="common">Brettanomyces custersii</name>
    <dbReference type="NCBI Taxonomy" id="5007"/>
    <lineage>
        <taxon>Eukaryota</taxon>
        <taxon>Fungi</taxon>
        <taxon>Dikarya</taxon>
        <taxon>Ascomycota</taxon>
        <taxon>Saccharomycotina</taxon>
        <taxon>Pichiomycetes</taxon>
        <taxon>Pichiales</taxon>
        <taxon>Pichiaceae</taxon>
        <taxon>Brettanomyces</taxon>
    </lineage>
</organism>
<evidence type="ECO:0000256" key="10">
    <source>
        <dbReference type="PROSITE-ProRule" id="PRU00042"/>
    </source>
</evidence>
<evidence type="ECO:0000256" key="9">
    <source>
        <dbReference type="ARBA" id="ARBA00038064"/>
    </source>
</evidence>
<keyword evidence="7" id="KW-0862">Zinc</keyword>
<evidence type="ECO:0000313" key="13">
    <source>
        <dbReference type="EMBL" id="VUG19158.1"/>
    </source>
</evidence>
<dbReference type="Proteomes" id="UP000478008">
    <property type="component" value="Unassembled WGS sequence"/>
</dbReference>
<evidence type="ECO:0000313" key="12">
    <source>
        <dbReference type="EMBL" id="KAF6005729.1"/>
    </source>
</evidence>
<reference evidence="12 15" key="2">
    <citation type="journal article" date="2020" name="Appl. Microbiol. Biotechnol.">
        <title>Targeted gene deletion in Brettanomyces bruxellensis with an expression-free CRISPR-Cas9 system.</title>
        <authorList>
            <person name="Varela C."/>
            <person name="Bartel C."/>
            <person name="Onetto C."/>
            <person name="Borneman A."/>
        </authorList>
    </citation>
    <scope>NUCLEOTIDE SEQUENCE [LARGE SCALE GENOMIC DNA]</scope>
    <source>
        <strain evidence="12 15">AWRI1613</strain>
    </source>
</reference>
<proteinExistence type="inferred from homology"/>
<name>A0A3F2Y8I4_DEKBR</name>
<dbReference type="GO" id="GO:0005737">
    <property type="term" value="C:cytoplasm"/>
    <property type="evidence" value="ECO:0007669"/>
    <property type="project" value="UniProtKB-SubCell"/>
</dbReference>
<keyword evidence="5" id="KW-0479">Metal-binding</keyword>
<keyword evidence="14" id="KW-1185">Reference proteome</keyword>
<dbReference type="OMA" id="VNMLKFM"/>
<dbReference type="Pfam" id="PF12171">
    <property type="entry name" value="zf-C2H2_jaz"/>
    <property type="match status" value="1"/>
</dbReference>
<dbReference type="InterPro" id="IPR036236">
    <property type="entry name" value="Znf_C2H2_sf"/>
</dbReference>
<dbReference type="InterPro" id="IPR003604">
    <property type="entry name" value="Matrin/U1-like-C_Znf_C2H2"/>
</dbReference>
<dbReference type="PROSITE" id="PS50157">
    <property type="entry name" value="ZINC_FINGER_C2H2_2"/>
    <property type="match status" value="1"/>
</dbReference>
<protein>
    <submittedName>
        <fullName evidence="13">DEBR0S4_11914g1_1</fullName>
    </submittedName>
</protein>
<dbReference type="EMBL" id="JABCYN010000057">
    <property type="protein sequence ID" value="KAF6005729.1"/>
    <property type="molecule type" value="Genomic_DNA"/>
</dbReference>
<dbReference type="Proteomes" id="UP000568158">
    <property type="component" value="Unassembled WGS sequence"/>
</dbReference>
<evidence type="ECO:0000256" key="3">
    <source>
        <dbReference type="ARBA" id="ARBA00022490"/>
    </source>
</evidence>
<keyword evidence="4" id="KW-0690">Ribosome biogenesis</keyword>
<dbReference type="FunFam" id="3.30.160.60:FF:000299">
    <property type="entry name" value="Zinc finger protein 593"/>
    <property type="match status" value="1"/>
</dbReference>
<reference evidence="13 14" key="1">
    <citation type="submission" date="2019-07" db="EMBL/GenBank/DDBJ databases">
        <authorList>
            <person name="Friedrich A."/>
            <person name="Schacherer J."/>
        </authorList>
    </citation>
    <scope>NUCLEOTIDE SEQUENCE [LARGE SCALE GENOMIC DNA]</scope>
</reference>
<dbReference type="EMBL" id="CABFWN010000004">
    <property type="protein sequence ID" value="VUG19158.1"/>
    <property type="molecule type" value="Genomic_DNA"/>
</dbReference>
<comment type="similarity">
    <text evidence="9">Belongs to the ZNF593/BUD20 C2H2-type zinc-finger protein family.</text>
</comment>
<evidence type="ECO:0000259" key="11">
    <source>
        <dbReference type="PROSITE" id="PS50157"/>
    </source>
</evidence>
<accession>A0A3F2Y8I4</accession>
<dbReference type="PANTHER" id="PTHR46095">
    <property type="entry name" value="ZINC FINGER PROTEIN 593"/>
    <property type="match status" value="1"/>
</dbReference>
<dbReference type="InterPro" id="IPR022755">
    <property type="entry name" value="Znf_C2H2_jaz"/>
</dbReference>
<dbReference type="GO" id="GO:0005634">
    <property type="term" value="C:nucleus"/>
    <property type="evidence" value="ECO:0007669"/>
    <property type="project" value="UniProtKB-SubCell"/>
</dbReference>
<dbReference type="Gene3D" id="3.30.160.60">
    <property type="entry name" value="Classic Zinc Finger"/>
    <property type="match status" value="1"/>
</dbReference>
<keyword evidence="8" id="KW-0539">Nucleus</keyword>
<evidence type="ECO:0000256" key="2">
    <source>
        <dbReference type="ARBA" id="ARBA00004496"/>
    </source>
</evidence>
<dbReference type="GO" id="GO:0042254">
    <property type="term" value="P:ribosome biogenesis"/>
    <property type="evidence" value="ECO:0007669"/>
    <property type="project" value="UniProtKB-KW"/>
</dbReference>
<evidence type="ECO:0000256" key="8">
    <source>
        <dbReference type="ARBA" id="ARBA00023242"/>
    </source>
</evidence>
<dbReference type="GO" id="GO:0008270">
    <property type="term" value="F:zinc ion binding"/>
    <property type="evidence" value="ECO:0007669"/>
    <property type="project" value="UniProtKB-KW"/>
</dbReference>
<dbReference type="GO" id="GO:0043021">
    <property type="term" value="F:ribonucleoprotein complex binding"/>
    <property type="evidence" value="ECO:0007669"/>
    <property type="project" value="UniProtKB-ARBA"/>
</dbReference>
<dbReference type="InterPro" id="IPR051879">
    <property type="entry name" value="C2H2-ZF_Maturation_Protein"/>
</dbReference>
<evidence type="ECO:0000256" key="1">
    <source>
        <dbReference type="ARBA" id="ARBA00004123"/>
    </source>
</evidence>
<comment type="subcellular location">
    <subcellularLocation>
        <location evidence="2">Cytoplasm</location>
    </subcellularLocation>
    <subcellularLocation>
        <location evidence="1">Nucleus</location>
    </subcellularLocation>
</comment>
<dbReference type="SMART" id="SM00451">
    <property type="entry name" value="ZnF_U1"/>
    <property type="match status" value="1"/>
</dbReference>
<gene>
    <name evidence="13" type="primary">BUD20</name>
    <name evidence="13" type="ORF">DEBR0S4_11914G</name>
    <name evidence="12" type="ORF">HII12_005303</name>
</gene>
<evidence type="ECO:0000256" key="6">
    <source>
        <dbReference type="ARBA" id="ARBA00022771"/>
    </source>
</evidence>
<sequence>MGRYSVKRYKTKRRTRDLDLIYEDLSSPTKIQGLKHQPLDEDKAGLAQYYCIHCARYFQDNKALAHHYKSKVHKRRVKQLNVNPYSTLEAEAATGLNLERFIDSVNNYKTNEAARRLMESQLLKNQLKENDEKDKMMYAQLFPEKAEQERKEATGNMGLKST</sequence>
<dbReference type="PROSITE" id="PS00028">
    <property type="entry name" value="ZINC_FINGER_C2H2_1"/>
    <property type="match status" value="1"/>
</dbReference>
<dbReference type="GO" id="GO:0003676">
    <property type="term" value="F:nucleic acid binding"/>
    <property type="evidence" value="ECO:0007669"/>
    <property type="project" value="InterPro"/>
</dbReference>
<feature type="domain" description="C2H2-type" evidence="11">
    <location>
        <begin position="49"/>
        <end position="78"/>
    </location>
</feature>
<keyword evidence="3" id="KW-0963">Cytoplasm</keyword>
<dbReference type="SUPFAM" id="SSF57667">
    <property type="entry name" value="beta-beta-alpha zinc fingers"/>
    <property type="match status" value="1"/>
</dbReference>
<evidence type="ECO:0000256" key="5">
    <source>
        <dbReference type="ARBA" id="ARBA00022723"/>
    </source>
</evidence>
<evidence type="ECO:0000313" key="15">
    <source>
        <dbReference type="Proteomes" id="UP000568158"/>
    </source>
</evidence>
<keyword evidence="6 10" id="KW-0863">Zinc-finger</keyword>
<evidence type="ECO:0000256" key="4">
    <source>
        <dbReference type="ARBA" id="ARBA00022517"/>
    </source>
</evidence>
<dbReference type="PANTHER" id="PTHR46095:SF1">
    <property type="entry name" value="ZINC FINGER PROTEIN 593"/>
    <property type="match status" value="1"/>
</dbReference>
<evidence type="ECO:0000313" key="14">
    <source>
        <dbReference type="Proteomes" id="UP000478008"/>
    </source>
</evidence>
<evidence type="ECO:0000256" key="7">
    <source>
        <dbReference type="ARBA" id="ARBA00022833"/>
    </source>
</evidence>
<dbReference type="AlphaFoldDB" id="A0A3F2Y8I4"/>
<dbReference type="STRING" id="5007.A0A3F2Y8I4"/>